<dbReference type="PANTHER" id="PTHR11527">
    <property type="entry name" value="HEAT-SHOCK PROTEIN 20 FAMILY MEMBER"/>
    <property type="match status" value="1"/>
</dbReference>
<evidence type="ECO:0000313" key="5">
    <source>
        <dbReference type="EMBL" id="KAK9749989.1"/>
    </source>
</evidence>
<comment type="similarity">
    <text evidence="2 3">Belongs to the small heat shock protein (HSP20) family.</text>
</comment>
<dbReference type="InterPro" id="IPR002068">
    <property type="entry name" value="A-crystallin/Hsp20_dom"/>
</dbReference>
<evidence type="ECO:0000313" key="6">
    <source>
        <dbReference type="Proteomes" id="UP001443914"/>
    </source>
</evidence>
<dbReference type="Gene3D" id="2.60.40.790">
    <property type="match status" value="1"/>
</dbReference>
<protein>
    <recommendedName>
        <fullName evidence="4">SHSP domain-containing protein</fullName>
    </recommendedName>
</protein>
<dbReference type="Pfam" id="PF00011">
    <property type="entry name" value="HSP20"/>
    <property type="match status" value="1"/>
</dbReference>
<comment type="caution">
    <text evidence="5">The sequence shown here is derived from an EMBL/GenBank/DDBJ whole genome shotgun (WGS) entry which is preliminary data.</text>
</comment>
<sequence>MQSISPYNAFYGRHLEMFDPFSLYFWDGFPHDFPFRAPMMTMPRPLLPQITPVARTKIEYKETPEAHHFMAELPGLRKEDVNVRVEDGKMLHISAKKKHSKEENRENYYYVERRGGEFMTRFMLPPNAKPDLMRTCVDNGVLTVTVPKEKSDVTNSKNRY</sequence>
<dbReference type="EMBL" id="JBDFQZ010000002">
    <property type="protein sequence ID" value="KAK9749989.1"/>
    <property type="molecule type" value="Genomic_DNA"/>
</dbReference>
<evidence type="ECO:0000256" key="1">
    <source>
        <dbReference type="ARBA" id="ARBA00023016"/>
    </source>
</evidence>
<gene>
    <name evidence="5" type="ORF">RND81_02G164300</name>
</gene>
<name>A0AAW1MM20_SAPOF</name>
<organism evidence="5 6">
    <name type="scientific">Saponaria officinalis</name>
    <name type="common">Common soapwort</name>
    <name type="synonym">Lychnis saponaria</name>
    <dbReference type="NCBI Taxonomy" id="3572"/>
    <lineage>
        <taxon>Eukaryota</taxon>
        <taxon>Viridiplantae</taxon>
        <taxon>Streptophyta</taxon>
        <taxon>Embryophyta</taxon>
        <taxon>Tracheophyta</taxon>
        <taxon>Spermatophyta</taxon>
        <taxon>Magnoliopsida</taxon>
        <taxon>eudicotyledons</taxon>
        <taxon>Gunneridae</taxon>
        <taxon>Pentapetalae</taxon>
        <taxon>Caryophyllales</taxon>
        <taxon>Caryophyllaceae</taxon>
        <taxon>Caryophylleae</taxon>
        <taxon>Saponaria</taxon>
    </lineage>
</organism>
<keyword evidence="1" id="KW-0346">Stress response</keyword>
<dbReference type="InterPro" id="IPR008978">
    <property type="entry name" value="HSP20-like_chaperone"/>
</dbReference>
<dbReference type="Proteomes" id="UP001443914">
    <property type="component" value="Unassembled WGS sequence"/>
</dbReference>
<dbReference type="AlphaFoldDB" id="A0AAW1MM20"/>
<dbReference type="SUPFAM" id="SSF49764">
    <property type="entry name" value="HSP20-like chaperones"/>
    <property type="match status" value="1"/>
</dbReference>
<reference evidence="5" key="1">
    <citation type="submission" date="2024-03" db="EMBL/GenBank/DDBJ databases">
        <title>WGS assembly of Saponaria officinalis var. Norfolk2.</title>
        <authorList>
            <person name="Jenkins J."/>
            <person name="Shu S."/>
            <person name="Grimwood J."/>
            <person name="Barry K."/>
            <person name="Goodstein D."/>
            <person name="Schmutz J."/>
            <person name="Leebens-Mack J."/>
            <person name="Osbourn A."/>
        </authorList>
    </citation>
    <scope>NUCLEOTIDE SEQUENCE [LARGE SCALE GENOMIC DNA]</scope>
    <source>
        <strain evidence="5">JIC</strain>
    </source>
</reference>
<accession>A0AAW1MM20</accession>
<dbReference type="InterPro" id="IPR031107">
    <property type="entry name" value="Small_HSP"/>
</dbReference>
<evidence type="ECO:0000256" key="2">
    <source>
        <dbReference type="PROSITE-ProRule" id="PRU00285"/>
    </source>
</evidence>
<proteinExistence type="inferred from homology"/>
<evidence type="ECO:0000259" key="4">
    <source>
        <dbReference type="PROSITE" id="PS01031"/>
    </source>
</evidence>
<dbReference type="PROSITE" id="PS01031">
    <property type="entry name" value="SHSP"/>
    <property type="match status" value="1"/>
</dbReference>
<keyword evidence="6" id="KW-1185">Reference proteome</keyword>
<evidence type="ECO:0000256" key="3">
    <source>
        <dbReference type="RuleBase" id="RU003616"/>
    </source>
</evidence>
<feature type="domain" description="SHSP" evidence="4">
    <location>
        <begin position="49"/>
        <end position="160"/>
    </location>
</feature>